<dbReference type="InterPro" id="IPR021671">
    <property type="entry name" value="PD(D/E)XK_Endonuc"/>
</dbReference>
<name>A0A0F9EYL3_9ZZZZ</name>
<proteinExistence type="predicted"/>
<dbReference type="EMBL" id="LAZR01025637">
    <property type="protein sequence ID" value="KKL71296.1"/>
    <property type="molecule type" value="Genomic_DNA"/>
</dbReference>
<dbReference type="GO" id="GO:0003676">
    <property type="term" value="F:nucleic acid binding"/>
    <property type="evidence" value="ECO:0007669"/>
    <property type="project" value="InterPro"/>
</dbReference>
<gene>
    <name evidence="2" type="ORF">LCGC14_2096380</name>
</gene>
<evidence type="ECO:0000259" key="1">
    <source>
        <dbReference type="Pfam" id="PF11645"/>
    </source>
</evidence>
<feature type="domain" description="PD(D/E)XK endonuclease" evidence="1">
    <location>
        <begin position="1"/>
        <end position="130"/>
    </location>
</feature>
<dbReference type="InterPro" id="IPR011856">
    <property type="entry name" value="tRNA_endonuc-like_dom_sf"/>
</dbReference>
<dbReference type="Gene3D" id="3.40.1350.10">
    <property type="match status" value="1"/>
</dbReference>
<dbReference type="AlphaFoldDB" id="A0A0F9EYL3"/>
<sequence length="131" mass="14705">MNTKAIGEISQACIMASLLKAGYAVLTPYGDNLRYDLVIEKGGEFFRVQCKTGRLDKGAIVFPTASSYRHRNGSNRHYRGQIEYFAVYYPDNDTTYLVPVDEVGVSTAALRLEAPKNNQVKNVRFAETFKI</sequence>
<evidence type="ECO:0000313" key="2">
    <source>
        <dbReference type="EMBL" id="KKL71296.1"/>
    </source>
</evidence>
<organism evidence="2">
    <name type="scientific">marine sediment metagenome</name>
    <dbReference type="NCBI Taxonomy" id="412755"/>
    <lineage>
        <taxon>unclassified sequences</taxon>
        <taxon>metagenomes</taxon>
        <taxon>ecological metagenomes</taxon>
    </lineage>
</organism>
<dbReference type="Pfam" id="PF11645">
    <property type="entry name" value="PDDEXK_5"/>
    <property type="match status" value="1"/>
</dbReference>
<accession>A0A0F9EYL3</accession>
<reference evidence="2" key="1">
    <citation type="journal article" date="2015" name="Nature">
        <title>Complex archaea that bridge the gap between prokaryotes and eukaryotes.</title>
        <authorList>
            <person name="Spang A."/>
            <person name="Saw J.H."/>
            <person name="Jorgensen S.L."/>
            <person name="Zaremba-Niedzwiedzka K."/>
            <person name="Martijn J."/>
            <person name="Lind A.E."/>
            <person name="van Eijk R."/>
            <person name="Schleper C."/>
            <person name="Guy L."/>
            <person name="Ettema T.J."/>
        </authorList>
    </citation>
    <scope>NUCLEOTIDE SEQUENCE</scope>
</reference>
<comment type="caution">
    <text evidence="2">The sequence shown here is derived from an EMBL/GenBank/DDBJ whole genome shotgun (WGS) entry which is preliminary data.</text>
</comment>
<protein>
    <recommendedName>
        <fullName evidence="1">PD(D/E)XK endonuclease domain-containing protein</fullName>
    </recommendedName>
</protein>